<accession>A0A9X2BH17</accession>
<dbReference type="PIRSF" id="PIRSF029594">
    <property type="entry name" value="UCP029594"/>
    <property type="match status" value="1"/>
</dbReference>
<comment type="caution">
    <text evidence="2">The sequence shown here is derived from an EMBL/GenBank/DDBJ whole genome shotgun (WGS) entry which is preliminary data.</text>
</comment>
<proteinExistence type="predicted"/>
<dbReference type="Proteomes" id="UP001139559">
    <property type="component" value="Unassembled WGS sequence"/>
</dbReference>
<feature type="transmembrane region" description="Helical" evidence="1">
    <location>
        <begin position="6"/>
        <end position="30"/>
    </location>
</feature>
<feature type="transmembrane region" description="Helical" evidence="1">
    <location>
        <begin position="275"/>
        <end position="294"/>
    </location>
</feature>
<evidence type="ECO:0000256" key="1">
    <source>
        <dbReference type="SAM" id="Phobius"/>
    </source>
</evidence>
<feature type="transmembrane region" description="Helical" evidence="1">
    <location>
        <begin position="70"/>
        <end position="89"/>
    </location>
</feature>
<dbReference type="EMBL" id="JAJHVV010000005">
    <property type="protein sequence ID" value="MCK6263481.1"/>
    <property type="molecule type" value="Genomic_DNA"/>
</dbReference>
<name>A0A9X2BH17_9VIBR</name>
<feature type="transmembrane region" description="Helical" evidence="1">
    <location>
        <begin position="42"/>
        <end position="64"/>
    </location>
</feature>
<feature type="transmembrane region" description="Helical" evidence="1">
    <location>
        <begin position="123"/>
        <end position="145"/>
    </location>
</feature>
<gene>
    <name evidence="2" type="ORF">KP803_09365</name>
</gene>
<sequence>MKALRIWFGCSLGLAISMVLGWDFGFLTILMPLFVLGKIDHFHLPAMIMIFAAAVWTSLQITLLWEFFNIYPVILFILVGVAFLINSIAMTNQKTFLIGYMGLLLGSILLNFSSYTFMDIEELSITIIVACIANIVICSIAHWLFPEPEGKPSTEEPKQAAPESDSAISRIEGMTQVAMVWSIAMFAFVVFQVFDLYDSAAANASILIILAPMTCIGILQMAKIRIIGTALGCVAGLAVQLTLGLWFENPFLYWLLFTIAMGPFCYWQTQGIAKAALSLSAMAALCVPLTSALAPGESDAVFSILYRFSSIFIAVILSVLVMLCIQYVFDRTLPKPNISKRTHNVGSNQS</sequence>
<evidence type="ECO:0000313" key="2">
    <source>
        <dbReference type="EMBL" id="MCK6263481.1"/>
    </source>
</evidence>
<feature type="transmembrane region" description="Helical" evidence="1">
    <location>
        <begin position="306"/>
        <end position="329"/>
    </location>
</feature>
<feature type="transmembrane region" description="Helical" evidence="1">
    <location>
        <begin position="96"/>
        <end position="117"/>
    </location>
</feature>
<organism evidence="2 3">
    <name type="scientific">Vibrio amylolyticus</name>
    <dbReference type="NCBI Taxonomy" id="2847292"/>
    <lineage>
        <taxon>Bacteria</taxon>
        <taxon>Pseudomonadati</taxon>
        <taxon>Pseudomonadota</taxon>
        <taxon>Gammaproteobacteria</taxon>
        <taxon>Vibrionales</taxon>
        <taxon>Vibrionaceae</taxon>
        <taxon>Vibrio</taxon>
    </lineage>
</organism>
<evidence type="ECO:0000313" key="3">
    <source>
        <dbReference type="Proteomes" id="UP001139559"/>
    </source>
</evidence>
<reference evidence="2" key="1">
    <citation type="submission" date="2021-11" db="EMBL/GenBank/DDBJ databases">
        <title>Vibrio ZSDE26 sp. nov. and Vibrio ZSDZ34 sp. nov., isolated from coastal seawater in Qingdao.</title>
        <authorList>
            <person name="Zhang P."/>
        </authorList>
    </citation>
    <scope>NUCLEOTIDE SEQUENCE</scope>
    <source>
        <strain evidence="2">ZSDE26</strain>
    </source>
</reference>
<keyword evidence="1" id="KW-0472">Membrane</keyword>
<feature type="transmembrane region" description="Helical" evidence="1">
    <location>
        <begin position="200"/>
        <end position="219"/>
    </location>
</feature>
<dbReference type="InterPro" id="IPR016926">
    <property type="entry name" value="UCP029594"/>
</dbReference>
<feature type="transmembrane region" description="Helical" evidence="1">
    <location>
        <begin position="226"/>
        <end position="245"/>
    </location>
</feature>
<dbReference type="Pfam" id="PF11168">
    <property type="entry name" value="DUF2955"/>
    <property type="match status" value="1"/>
</dbReference>
<feature type="transmembrane region" description="Helical" evidence="1">
    <location>
        <begin position="251"/>
        <end position="268"/>
    </location>
</feature>
<keyword evidence="1" id="KW-0812">Transmembrane</keyword>
<feature type="transmembrane region" description="Helical" evidence="1">
    <location>
        <begin position="177"/>
        <end position="194"/>
    </location>
</feature>
<dbReference type="AlphaFoldDB" id="A0A9X2BH17"/>
<keyword evidence="3" id="KW-1185">Reference proteome</keyword>
<dbReference type="RefSeq" id="WP_248008567.1">
    <property type="nucleotide sequence ID" value="NZ_JAJHVV010000005.1"/>
</dbReference>
<protein>
    <submittedName>
        <fullName evidence="2">DUF2955 domain-containing protein</fullName>
    </submittedName>
</protein>
<dbReference type="InterPro" id="IPR022604">
    <property type="entry name" value="DUF2955"/>
</dbReference>
<keyword evidence="1" id="KW-1133">Transmembrane helix</keyword>